<gene>
    <name evidence="2" type="ORF">Bca52824_040275</name>
</gene>
<keyword evidence="3" id="KW-1185">Reference proteome</keyword>
<dbReference type="Proteomes" id="UP000886595">
    <property type="component" value="Unassembled WGS sequence"/>
</dbReference>
<comment type="caution">
    <text evidence="2">The sequence shown here is derived from an EMBL/GenBank/DDBJ whole genome shotgun (WGS) entry which is preliminary data.</text>
</comment>
<sequence>MALSGGFSTTTLSSGGRDGEPAEQSSAFSLSDIAGVANMVESVVTSSAFSIREALEPTSTVGTSGGCGETSSEQLPASSGAAQESPSTVVTIRGCGGASSDAACVEASIPGFDDQRLSNLLSRFLTSYAAEIRKQELIEKYNSLKKSGKLSSFLDNGGRRTQQRIIRYMPYRRSDASEQ</sequence>
<reference evidence="2 3" key="1">
    <citation type="submission" date="2020-02" db="EMBL/GenBank/DDBJ databases">
        <authorList>
            <person name="Ma Q."/>
            <person name="Huang Y."/>
            <person name="Song X."/>
            <person name="Pei D."/>
        </authorList>
    </citation>
    <scope>NUCLEOTIDE SEQUENCE [LARGE SCALE GENOMIC DNA]</scope>
    <source>
        <strain evidence="2">Sxm20200214</strain>
        <tissue evidence="2">Leaf</tissue>
    </source>
</reference>
<feature type="region of interest" description="Disordered" evidence="1">
    <location>
        <begin position="58"/>
        <end position="86"/>
    </location>
</feature>
<name>A0A8X7RSR8_BRACI</name>
<dbReference type="EMBL" id="JAAMPC010000009">
    <property type="protein sequence ID" value="KAG2293606.1"/>
    <property type="molecule type" value="Genomic_DNA"/>
</dbReference>
<feature type="region of interest" description="Disordered" evidence="1">
    <location>
        <begin position="1"/>
        <end position="26"/>
    </location>
</feature>
<dbReference type="OrthoDB" id="448446at2759"/>
<dbReference type="AlphaFoldDB" id="A0A8X7RSR8"/>
<feature type="compositionally biased region" description="Low complexity" evidence="1">
    <location>
        <begin position="1"/>
        <end position="15"/>
    </location>
</feature>
<proteinExistence type="predicted"/>
<accession>A0A8X7RSR8</accession>
<evidence type="ECO:0000313" key="2">
    <source>
        <dbReference type="EMBL" id="KAG2293606.1"/>
    </source>
</evidence>
<evidence type="ECO:0000256" key="1">
    <source>
        <dbReference type="SAM" id="MobiDB-lite"/>
    </source>
</evidence>
<organism evidence="2 3">
    <name type="scientific">Brassica carinata</name>
    <name type="common">Ethiopian mustard</name>
    <name type="synonym">Abyssinian cabbage</name>
    <dbReference type="NCBI Taxonomy" id="52824"/>
    <lineage>
        <taxon>Eukaryota</taxon>
        <taxon>Viridiplantae</taxon>
        <taxon>Streptophyta</taxon>
        <taxon>Embryophyta</taxon>
        <taxon>Tracheophyta</taxon>
        <taxon>Spermatophyta</taxon>
        <taxon>Magnoliopsida</taxon>
        <taxon>eudicotyledons</taxon>
        <taxon>Gunneridae</taxon>
        <taxon>Pentapetalae</taxon>
        <taxon>rosids</taxon>
        <taxon>malvids</taxon>
        <taxon>Brassicales</taxon>
        <taxon>Brassicaceae</taxon>
        <taxon>Brassiceae</taxon>
        <taxon>Brassica</taxon>
    </lineage>
</organism>
<evidence type="ECO:0000313" key="3">
    <source>
        <dbReference type="Proteomes" id="UP000886595"/>
    </source>
</evidence>
<protein>
    <submittedName>
        <fullName evidence="2">Uncharacterized protein</fullName>
    </submittedName>
</protein>
<feature type="compositionally biased region" description="Polar residues" evidence="1">
    <location>
        <begin position="73"/>
        <end position="86"/>
    </location>
</feature>